<keyword evidence="9" id="KW-0408">Iron</keyword>
<dbReference type="HOGENOM" id="CLU_044815_1_3_9"/>
<evidence type="ECO:0000256" key="9">
    <source>
        <dbReference type="ARBA" id="ARBA00023004"/>
    </source>
</evidence>
<keyword evidence="7" id="KW-0227">DNA damage</keyword>
<dbReference type="SMART" id="SM00987">
    <property type="entry name" value="UreE_C"/>
    <property type="match status" value="1"/>
</dbReference>
<dbReference type="InterPro" id="IPR036895">
    <property type="entry name" value="Uracil-DNA_glycosylase-like_sf"/>
</dbReference>
<dbReference type="InterPro" id="IPR005273">
    <property type="entry name" value="Ura-DNA_glyco_family4"/>
</dbReference>
<dbReference type="NCBIfam" id="TIGR00758">
    <property type="entry name" value="UDG_fam4"/>
    <property type="match status" value="1"/>
</dbReference>
<comment type="catalytic activity">
    <reaction evidence="1">
        <text>Hydrolyzes single-stranded DNA or mismatched double-stranded DNA and polynucleotides, releasing free uracil.</text>
        <dbReference type="EC" id="3.2.2.27"/>
    </reaction>
</comment>
<dbReference type="STRING" id="500633.CLOHIR_00321"/>
<evidence type="ECO:0000256" key="4">
    <source>
        <dbReference type="ARBA" id="ARBA00019403"/>
    </source>
</evidence>
<evidence type="ECO:0000256" key="11">
    <source>
        <dbReference type="ARBA" id="ARBA00023204"/>
    </source>
</evidence>
<dbReference type="AlphaFoldDB" id="B6FWS2"/>
<dbReference type="GO" id="GO:0004844">
    <property type="term" value="F:uracil DNA N-glycosylase activity"/>
    <property type="evidence" value="ECO:0007669"/>
    <property type="project" value="UniProtKB-EC"/>
</dbReference>
<dbReference type="InterPro" id="IPR005122">
    <property type="entry name" value="Uracil-DNA_glycosylase-like"/>
</dbReference>
<dbReference type="EMBL" id="ABWP01000011">
    <property type="protein sequence ID" value="EEA85983.1"/>
    <property type="molecule type" value="Genomic_DNA"/>
</dbReference>
<evidence type="ECO:0000259" key="12">
    <source>
        <dbReference type="SMART" id="SM00986"/>
    </source>
</evidence>
<evidence type="ECO:0000256" key="1">
    <source>
        <dbReference type="ARBA" id="ARBA00001400"/>
    </source>
</evidence>
<comment type="caution">
    <text evidence="13">The sequence shown here is derived from an EMBL/GenBank/DDBJ whole genome shotgun (WGS) entry which is preliminary data.</text>
</comment>
<dbReference type="EC" id="3.2.2.27" evidence="3"/>
<feature type="domain" description="Uracil-DNA glycosylase-like" evidence="12">
    <location>
        <begin position="31"/>
        <end position="177"/>
    </location>
</feature>
<proteinExistence type="inferred from homology"/>
<keyword evidence="6" id="KW-0479">Metal-binding</keyword>
<dbReference type="GO" id="GO:0006281">
    <property type="term" value="P:DNA repair"/>
    <property type="evidence" value="ECO:0007669"/>
    <property type="project" value="UniProtKB-KW"/>
</dbReference>
<dbReference type="eggNOG" id="COG1573">
    <property type="taxonomic scope" value="Bacteria"/>
</dbReference>
<keyword evidence="5" id="KW-0004">4Fe-4S</keyword>
<dbReference type="SMART" id="SM00986">
    <property type="entry name" value="UDG"/>
    <property type="match status" value="1"/>
</dbReference>
<dbReference type="PANTHER" id="PTHR33693:SF1">
    <property type="entry name" value="TYPE-4 URACIL-DNA GLYCOSYLASE"/>
    <property type="match status" value="1"/>
</dbReference>
<gene>
    <name evidence="13" type="ORF">CLOHIR_00321</name>
</gene>
<dbReference type="Gene3D" id="3.40.470.10">
    <property type="entry name" value="Uracil-DNA glycosylase-like domain"/>
    <property type="match status" value="1"/>
</dbReference>
<evidence type="ECO:0000256" key="7">
    <source>
        <dbReference type="ARBA" id="ARBA00022763"/>
    </source>
</evidence>
<dbReference type="GO" id="GO:0051539">
    <property type="term" value="F:4 iron, 4 sulfur cluster binding"/>
    <property type="evidence" value="ECO:0007669"/>
    <property type="project" value="UniProtKB-KW"/>
</dbReference>
<evidence type="ECO:0000256" key="5">
    <source>
        <dbReference type="ARBA" id="ARBA00022485"/>
    </source>
</evidence>
<accession>B6FWS2</accession>
<keyword evidence="14" id="KW-1185">Reference proteome</keyword>
<protein>
    <recommendedName>
        <fullName evidence="4">Type-4 uracil-DNA glycosylase</fullName>
        <ecNumber evidence="3">3.2.2.27</ecNumber>
    </recommendedName>
</protein>
<evidence type="ECO:0000256" key="2">
    <source>
        <dbReference type="ARBA" id="ARBA00006521"/>
    </source>
</evidence>
<dbReference type="Proteomes" id="UP000003178">
    <property type="component" value="Unassembled WGS sequence"/>
</dbReference>
<dbReference type="PANTHER" id="PTHR33693">
    <property type="entry name" value="TYPE-5 URACIL-DNA GLYCOSYLASE"/>
    <property type="match status" value="1"/>
</dbReference>
<comment type="similarity">
    <text evidence="2">Belongs to the uracil-DNA glycosylase (UDG) superfamily. Type 4 (UDGa) family.</text>
</comment>
<reference evidence="13 14" key="1">
    <citation type="submission" date="2008-09" db="EMBL/GenBank/DDBJ databases">
        <authorList>
            <person name="Fulton L."/>
            <person name="Clifton S."/>
            <person name="Fulton B."/>
            <person name="Xu J."/>
            <person name="Minx P."/>
            <person name="Pepin K.H."/>
            <person name="Johnson M."/>
            <person name="Thiruvilangam P."/>
            <person name="Bhonagiri V."/>
            <person name="Nash W.E."/>
            <person name="Mardis E.R."/>
            <person name="Wilson R.K."/>
        </authorList>
    </citation>
    <scope>NUCLEOTIDE SEQUENCE [LARGE SCALE GENOMIC DNA]</scope>
    <source>
        <strain evidence="13 14">DSM 13275</strain>
    </source>
</reference>
<evidence type="ECO:0000256" key="3">
    <source>
        <dbReference type="ARBA" id="ARBA00012030"/>
    </source>
</evidence>
<keyword evidence="11" id="KW-0234">DNA repair</keyword>
<dbReference type="CDD" id="cd10030">
    <property type="entry name" value="UDG-F4_TTUDGA_SPO1dp_like"/>
    <property type="match status" value="1"/>
</dbReference>
<evidence type="ECO:0000256" key="10">
    <source>
        <dbReference type="ARBA" id="ARBA00023014"/>
    </source>
</evidence>
<evidence type="ECO:0000256" key="8">
    <source>
        <dbReference type="ARBA" id="ARBA00022801"/>
    </source>
</evidence>
<dbReference type="Pfam" id="PF03167">
    <property type="entry name" value="UDG"/>
    <property type="match status" value="1"/>
</dbReference>
<sequence length="194" mass="21858">MIGMFSWEILESACKTCNRCRLAENRTNVVVGGGNRKAKILLIGEGPGEKEDLSGVPFVGPAGQLLDKMLACIDLSRNDVYIANVVKCRPPGNRDPEPDEKNCCIEYLRYQFALIKPQIIVCLGRIAAQSIIDSKFRITKEHGIWYKKKNCWMIATYHPSALLRDAAKKRTAFEDLKEIKKKIDELGIISEDNE</sequence>
<evidence type="ECO:0000313" key="13">
    <source>
        <dbReference type="EMBL" id="EEA85983.1"/>
    </source>
</evidence>
<reference evidence="13 14" key="2">
    <citation type="submission" date="2008-10" db="EMBL/GenBank/DDBJ databases">
        <title>Draft genome sequence of Clostridium hiranonis (DSM 13275).</title>
        <authorList>
            <person name="Sudarsanam P."/>
            <person name="Ley R."/>
            <person name="Guruge J."/>
            <person name="Turnbaugh P.J."/>
            <person name="Mahowald M."/>
            <person name="Liep D."/>
            <person name="Gordon J."/>
        </authorList>
    </citation>
    <scope>NUCLEOTIDE SEQUENCE [LARGE SCALE GENOMIC DNA]</scope>
    <source>
        <strain evidence="13 14">DSM 13275</strain>
    </source>
</reference>
<dbReference type="GO" id="GO:0046872">
    <property type="term" value="F:metal ion binding"/>
    <property type="evidence" value="ECO:0007669"/>
    <property type="project" value="UniProtKB-KW"/>
</dbReference>
<dbReference type="SUPFAM" id="SSF52141">
    <property type="entry name" value="Uracil-DNA glycosylase-like"/>
    <property type="match status" value="1"/>
</dbReference>
<keyword evidence="10" id="KW-0411">Iron-sulfur</keyword>
<dbReference type="InterPro" id="IPR051536">
    <property type="entry name" value="UDG_Type-4/5"/>
</dbReference>
<keyword evidence="8 13" id="KW-0378">Hydrolase</keyword>
<name>B6FWS2_PEPHT</name>
<organism evidence="13 14">
    <name type="scientific">Peptacetobacter hiranonis (strain DSM 13275 / JCM 10541 / KCTC 15199 / TO-931)</name>
    <name type="common">Clostridium hiranonis</name>
    <dbReference type="NCBI Taxonomy" id="500633"/>
    <lineage>
        <taxon>Bacteria</taxon>
        <taxon>Bacillati</taxon>
        <taxon>Bacillota</taxon>
        <taxon>Clostridia</taxon>
        <taxon>Peptostreptococcales</taxon>
        <taxon>Peptostreptococcaceae</taxon>
        <taxon>Peptacetobacter</taxon>
    </lineage>
</organism>
<evidence type="ECO:0000313" key="14">
    <source>
        <dbReference type="Proteomes" id="UP000003178"/>
    </source>
</evidence>
<evidence type="ECO:0000256" key="6">
    <source>
        <dbReference type="ARBA" id="ARBA00022723"/>
    </source>
</evidence>
<keyword evidence="13" id="KW-0326">Glycosidase</keyword>